<organism evidence="2 3">
    <name type="scientific">Mycena pura</name>
    <dbReference type="NCBI Taxonomy" id="153505"/>
    <lineage>
        <taxon>Eukaryota</taxon>
        <taxon>Fungi</taxon>
        <taxon>Dikarya</taxon>
        <taxon>Basidiomycota</taxon>
        <taxon>Agaricomycotina</taxon>
        <taxon>Agaricomycetes</taxon>
        <taxon>Agaricomycetidae</taxon>
        <taxon>Agaricales</taxon>
        <taxon>Marasmiineae</taxon>
        <taxon>Mycenaceae</taxon>
        <taxon>Mycena</taxon>
    </lineage>
</organism>
<comment type="caution">
    <text evidence="2">The sequence shown here is derived from an EMBL/GenBank/DDBJ whole genome shotgun (WGS) entry which is preliminary data.</text>
</comment>
<sequence>MCRASRHAHLWSMHGRLYTAVVNFRKATSRCAVAKFPCVWQQGQVNGLSVIGLIFADAPPLRVDHDPGEANAAIRVRIRADAPPSILRPRVKTNSRWAGQSEGSQDHSAHRTHLHSQDALPKTKTFNLRPKTISQDQRPSPKTKDAQDKLAVLLILGPCPDNPTYTPTTQTALAPYLKLCDTITFCTPINFSWRRPSARRKVTAAFGSDILGRRLTECQSQKVAMPTTNDVNEGFQEEAVLAAQFTDDEEETG</sequence>
<feature type="compositionally biased region" description="Polar residues" evidence="1">
    <location>
        <begin position="92"/>
        <end position="103"/>
    </location>
</feature>
<evidence type="ECO:0000256" key="1">
    <source>
        <dbReference type="SAM" id="MobiDB-lite"/>
    </source>
</evidence>
<reference evidence="2" key="1">
    <citation type="submission" date="2023-03" db="EMBL/GenBank/DDBJ databases">
        <title>Massive genome expansion in bonnet fungi (Mycena s.s.) driven by repeated elements and novel gene families across ecological guilds.</title>
        <authorList>
            <consortium name="Lawrence Berkeley National Laboratory"/>
            <person name="Harder C.B."/>
            <person name="Miyauchi S."/>
            <person name="Viragh M."/>
            <person name="Kuo A."/>
            <person name="Thoen E."/>
            <person name="Andreopoulos B."/>
            <person name="Lu D."/>
            <person name="Skrede I."/>
            <person name="Drula E."/>
            <person name="Henrissat B."/>
            <person name="Morin E."/>
            <person name="Kohler A."/>
            <person name="Barry K."/>
            <person name="LaButti K."/>
            <person name="Morin E."/>
            <person name="Salamov A."/>
            <person name="Lipzen A."/>
            <person name="Mereny Z."/>
            <person name="Hegedus B."/>
            <person name="Baldrian P."/>
            <person name="Stursova M."/>
            <person name="Weitz H."/>
            <person name="Taylor A."/>
            <person name="Grigoriev I.V."/>
            <person name="Nagy L.G."/>
            <person name="Martin F."/>
            <person name="Kauserud H."/>
        </authorList>
    </citation>
    <scope>NUCLEOTIDE SEQUENCE</scope>
    <source>
        <strain evidence="2">9144</strain>
    </source>
</reference>
<keyword evidence="3" id="KW-1185">Reference proteome</keyword>
<gene>
    <name evidence="2" type="ORF">GGX14DRAFT_399667</name>
</gene>
<dbReference type="EMBL" id="JARJCW010000056">
    <property type="protein sequence ID" value="KAJ7202094.1"/>
    <property type="molecule type" value="Genomic_DNA"/>
</dbReference>
<proteinExistence type="predicted"/>
<name>A0AAD6Y6M7_9AGAR</name>
<protein>
    <submittedName>
        <fullName evidence="2">Uncharacterized protein</fullName>
    </submittedName>
</protein>
<dbReference type="Proteomes" id="UP001219525">
    <property type="component" value="Unassembled WGS sequence"/>
</dbReference>
<feature type="region of interest" description="Disordered" evidence="1">
    <location>
        <begin position="90"/>
        <end position="126"/>
    </location>
</feature>
<accession>A0AAD6Y6M7</accession>
<evidence type="ECO:0000313" key="3">
    <source>
        <dbReference type="Proteomes" id="UP001219525"/>
    </source>
</evidence>
<evidence type="ECO:0000313" key="2">
    <source>
        <dbReference type="EMBL" id="KAJ7202094.1"/>
    </source>
</evidence>
<dbReference type="AlphaFoldDB" id="A0AAD6Y6M7"/>